<comment type="pathway">
    <text evidence="1">Carbohydrate acid metabolism.</text>
</comment>
<gene>
    <name evidence="6" type="ORF">SAMN04488087_1303</name>
</gene>
<keyword evidence="7" id="KW-1185">Reference proteome</keyword>
<dbReference type="Gene3D" id="3.20.20.70">
    <property type="entry name" value="Aldolase class I"/>
    <property type="match status" value="1"/>
</dbReference>
<evidence type="ECO:0000256" key="3">
    <source>
        <dbReference type="ARBA" id="ARBA00011233"/>
    </source>
</evidence>
<evidence type="ECO:0000313" key="7">
    <source>
        <dbReference type="Proteomes" id="UP000185812"/>
    </source>
</evidence>
<dbReference type="Pfam" id="PF01081">
    <property type="entry name" value="Aldolase"/>
    <property type="match status" value="1"/>
</dbReference>
<dbReference type="SUPFAM" id="SSF51569">
    <property type="entry name" value="Aldolase"/>
    <property type="match status" value="1"/>
</dbReference>
<evidence type="ECO:0000256" key="2">
    <source>
        <dbReference type="ARBA" id="ARBA00006906"/>
    </source>
</evidence>
<reference evidence="7" key="1">
    <citation type="submission" date="2016-11" db="EMBL/GenBank/DDBJ databases">
        <authorList>
            <person name="Varghese N."/>
            <person name="Submissions S."/>
        </authorList>
    </citation>
    <scope>NUCLEOTIDE SEQUENCE [LARGE SCALE GENOMIC DNA]</scope>
    <source>
        <strain evidence="7">DSM 22212</strain>
    </source>
</reference>
<dbReference type="InterPro" id="IPR013785">
    <property type="entry name" value="Aldolase_TIM"/>
</dbReference>
<accession>A0A1M6T099</accession>
<dbReference type="GO" id="GO:0016829">
    <property type="term" value="F:lyase activity"/>
    <property type="evidence" value="ECO:0007669"/>
    <property type="project" value="UniProtKB-KW"/>
</dbReference>
<dbReference type="AlphaFoldDB" id="A0A1M6T099"/>
<dbReference type="PANTHER" id="PTHR30246">
    <property type="entry name" value="2-KETO-3-DEOXY-6-PHOSPHOGLUCONATE ALDOLASE"/>
    <property type="match status" value="1"/>
</dbReference>
<comment type="similarity">
    <text evidence="2">Belongs to the KHG/KDPG aldolase family.</text>
</comment>
<dbReference type="RefSeq" id="WP_072715147.1">
    <property type="nucleotide sequence ID" value="NZ_FRAU01000003.1"/>
</dbReference>
<comment type="subunit">
    <text evidence="3">Homotrimer.</text>
</comment>
<evidence type="ECO:0000313" key="6">
    <source>
        <dbReference type="EMBL" id="SHK50339.1"/>
    </source>
</evidence>
<organism evidence="6 7">
    <name type="scientific">Rhodothermus profundi</name>
    <dbReference type="NCBI Taxonomy" id="633813"/>
    <lineage>
        <taxon>Bacteria</taxon>
        <taxon>Pseudomonadati</taxon>
        <taxon>Rhodothermota</taxon>
        <taxon>Rhodothermia</taxon>
        <taxon>Rhodothermales</taxon>
        <taxon>Rhodothermaceae</taxon>
        <taxon>Rhodothermus</taxon>
    </lineage>
</organism>
<sequence>MRHEIVSELIARGAVAVIRIADSGQLLRVVEAIYKGGVTAIEITMSVPHALKMIEAVVQRMGEEVLVGAGSVLDAETARLAIDAGARYVVSPVFKAEILQMAHRYDVPALPGAFTPTEILTAHEAGADIVKVFPADVVGQAFFKAIRAPMPQLRLMPTGGVTLLNAGDWLRAGACAVGVGSALLDRQAIAARNWQKLTENARILVESVRRARES</sequence>
<evidence type="ECO:0000256" key="1">
    <source>
        <dbReference type="ARBA" id="ARBA00004761"/>
    </source>
</evidence>
<dbReference type="CDD" id="cd00452">
    <property type="entry name" value="KDPG_aldolase"/>
    <property type="match status" value="1"/>
</dbReference>
<keyword evidence="5" id="KW-0119">Carbohydrate metabolism</keyword>
<dbReference type="OrthoDB" id="9802667at2"/>
<dbReference type="PANTHER" id="PTHR30246:SF1">
    <property type="entry name" value="2-DEHYDRO-3-DEOXY-6-PHOSPHOGALACTONATE ALDOLASE-RELATED"/>
    <property type="match status" value="1"/>
</dbReference>
<protein>
    <submittedName>
        <fullName evidence="6">2-dehydro-3-deoxyphosphogluconate aldolase / (4S)-4-hydroxy-2-oxoglutarate aldolase</fullName>
    </submittedName>
</protein>
<evidence type="ECO:0000256" key="4">
    <source>
        <dbReference type="ARBA" id="ARBA00023239"/>
    </source>
</evidence>
<keyword evidence="4" id="KW-0456">Lyase</keyword>
<dbReference type="EMBL" id="FRAU01000003">
    <property type="protein sequence ID" value="SHK50339.1"/>
    <property type="molecule type" value="Genomic_DNA"/>
</dbReference>
<name>A0A1M6T099_9BACT</name>
<dbReference type="Proteomes" id="UP000185812">
    <property type="component" value="Unassembled WGS sequence"/>
</dbReference>
<proteinExistence type="inferred from homology"/>
<dbReference type="NCBIfam" id="TIGR01182">
    <property type="entry name" value="eda"/>
    <property type="match status" value="1"/>
</dbReference>
<dbReference type="InterPro" id="IPR000887">
    <property type="entry name" value="Aldlse_KDPG_KHG"/>
</dbReference>
<dbReference type="STRING" id="633813.SAMN04488087_1303"/>
<evidence type="ECO:0000256" key="5">
    <source>
        <dbReference type="ARBA" id="ARBA00023277"/>
    </source>
</evidence>